<organism evidence="1 2">
    <name type="scientific">Coniophora puteana (strain RWD-64-598)</name>
    <name type="common">Brown rot fungus</name>
    <dbReference type="NCBI Taxonomy" id="741705"/>
    <lineage>
        <taxon>Eukaryota</taxon>
        <taxon>Fungi</taxon>
        <taxon>Dikarya</taxon>
        <taxon>Basidiomycota</taxon>
        <taxon>Agaricomycotina</taxon>
        <taxon>Agaricomycetes</taxon>
        <taxon>Agaricomycetidae</taxon>
        <taxon>Boletales</taxon>
        <taxon>Coniophorineae</taxon>
        <taxon>Coniophoraceae</taxon>
        <taxon>Coniophora</taxon>
    </lineage>
</organism>
<evidence type="ECO:0000313" key="1">
    <source>
        <dbReference type="EMBL" id="EIW84803.1"/>
    </source>
</evidence>
<dbReference type="Proteomes" id="UP000053558">
    <property type="component" value="Unassembled WGS sequence"/>
</dbReference>
<dbReference type="AlphaFoldDB" id="A0A5M3N060"/>
<accession>A0A5M3N060</accession>
<proteinExistence type="predicted"/>
<comment type="caution">
    <text evidence="1">The sequence shown here is derived from an EMBL/GenBank/DDBJ whole genome shotgun (WGS) entry which is preliminary data.</text>
</comment>
<dbReference type="RefSeq" id="XP_007764160.1">
    <property type="nucleotide sequence ID" value="XM_007765970.1"/>
</dbReference>
<gene>
    <name evidence="1" type="ORF">CONPUDRAFT_69802</name>
</gene>
<dbReference type="EMBL" id="JH711574">
    <property type="protein sequence ID" value="EIW84803.1"/>
    <property type="molecule type" value="Genomic_DNA"/>
</dbReference>
<keyword evidence="2" id="KW-1185">Reference proteome</keyword>
<reference evidence="2" key="1">
    <citation type="journal article" date="2012" name="Science">
        <title>The Paleozoic origin of enzymatic lignin decomposition reconstructed from 31 fungal genomes.</title>
        <authorList>
            <person name="Floudas D."/>
            <person name="Binder M."/>
            <person name="Riley R."/>
            <person name="Barry K."/>
            <person name="Blanchette R.A."/>
            <person name="Henrissat B."/>
            <person name="Martinez A.T."/>
            <person name="Otillar R."/>
            <person name="Spatafora J.W."/>
            <person name="Yadav J.S."/>
            <person name="Aerts A."/>
            <person name="Benoit I."/>
            <person name="Boyd A."/>
            <person name="Carlson A."/>
            <person name="Copeland A."/>
            <person name="Coutinho P.M."/>
            <person name="de Vries R.P."/>
            <person name="Ferreira P."/>
            <person name="Findley K."/>
            <person name="Foster B."/>
            <person name="Gaskell J."/>
            <person name="Glotzer D."/>
            <person name="Gorecki P."/>
            <person name="Heitman J."/>
            <person name="Hesse C."/>
            <person name="Hori C."/>
            <person name="Igarashi K."/>
            <person name="Jurgens J.A."/>
            <person name="Kallen N."/>
            <person name="Kersten P."/>
            <person name="Kohler A."/>
            <person name="Kuees U."/>
            <person name="Kumar T.K.A."/>
            <person name="Kuo A."/>
            <person name="LaButti K."/>
            <person name="Larrondo L.F."/>
            <person name="Lindquist E."/>
            <person name="Ling A."/>
            <person name="Lombard V."/>
            <person name="Lucas S."/>
            <person name="Lundell T."/>
            <person name="Martin R."/>
            <person name="McLaughlin D.J."/>
            <person name="Morgenstern I."/>
            <person name="Morin E."/>
            <person name="Murat C."/>
            <person name="Nagy L.G."/>
            <person name="Nolan M."/>
            <person name="Ohm R.A."/>
            <person name="Patyshakuliyeva A."/>
            <person name="Rokas A."/>
            <person name="Ruiz-Duenas F.J."/>
            <person name="Sabat G."/>
            <person name="Salamov A."/>
            <person name="Samejima M."/>
            <person name="Schmutz J."/>
            <person name="Slot J.C."/>
            <person name="St John F."/>
            <person name="Stenlid J."/>
            <person name="Sun H."/>
            <person name="Sun S."/>
            <person name="Syed K."/>
            <person name="Tsang A."/>
            <person name="Wiebenga A."/>
            <person name="Young D."/>
            <person name="Pisabarro A."/>
            <person name="Eastwood D.C."/>
            <person name="Martin F."/>
            <person name="Cullen D."/>
            <person name="Grigoriev I.V."/>
            <person name="Hibbett D.S."/>
        </authorList>
    </citation>
    <scope>NUCLEOTIDE SEQUENCE [LARGE SCALE GENOMIC DNA]</scope>
    <source>
        <strain evidence="2">RWD-64-598 SS2</strain>
    </source>
</reference>
<dbReference type="OrthoDB" id="2844223at2759"/>
<sequence length="491" mass="54983">MPTWENIVFDGLSPHPLESDMLEIMQSTYRSAGLSPPDTIDHWWHSPSIGYQLNADGSAPTIVIINVREGEPDQPKMNTHFTINLDRLSVKDRKSNRYIEIPGEIAPRLNKVRQWVCDDIANKKRPREIASSVTVALPSGQRLSGQMLKALEDRLRRMQEFNHRLFTHSLLEDDTLRDVVQCPLCSSAIVQCEDCKAISCCSPSCQARRIFAIETHPTRSTSLCHPCLETSSNLTTCPECKQWFRAPIGFRWCLGKPLGKRSGRSSSQITRQHPPKVIGCDACIREGQELLTPCSSETCWSRTAPPNISLAQANAKVIICDDCSPDGGETCECGRIWVCDTCFPKHSKHSSVCPRCKKCSCGQSATCKKVRVQSCRNCGNTPPCDDCITEAEKMTHPDALTRTCEDCEARFCESCWKEVGVECAGCEATKVCPDCAKQCQNDECDGESYCPNCAPDYCLSCDFSMDWESTQHEQRRWEIANQGFSFMMPFS</sequence>
<evidence type="ECO:0000313" key="2">
    <source>
        <dbReference type="Proteomes" id="UP000053558"/>
    </source>
</evidence>
<protein>
    <submittedName>
        <fullName evidence="1">Uncharacterized protein</fullName>
    </submittedName>
</protein>
<name>A0A5M3N060_CONPW</name>
<dbReference type="KEGG" id="cput:CONPUDRAFT_69802"/>
<dbReference type="GeneID" id="19208767"/>